<feature type="domain" description="Glabrous enhancer-binding protein-like DBD" evidence="3">
    <location>
        <begin position="163"/>
        <end position="261"/>
    </location>
</feature>
<feature type="compositionally biased region" description="Low complexity" evidence="2">
    <location>
        <begin position="346"/>
        <end position="366"/>
    </location>
</feature>
<accession>A0A328CYC4</accession>
<evidence type="ECO:0000256" key="1">
    <source>
        <dbReference type="ARBA" id="ARBA00010820"/>
    </source>
</evidence>
<dbReference type="GO" id="GO:0006355">
    <property type="term" value="P:regulation of DNA-templated transcription"/>
    <property type="evidence" value="ECO:0007669"/>
    <property type="project" value="InterPro"/>
</dbReference>
<dbReference type="Proteomes" id="UP000249390">
    <property type="component" value="Unassembled WGS sequence"/>
</dbReference>
<dbReference type="PANTHER" id="PTHR31662:SF108">
    <property type="entry name" value="TRANSCRIPTION FACTOR GEBP FAMILY-RELATED"/>
    <property type="match status" value="1"/>
</dbReference>
<gene>
    <name evidence="4" type="ORF">DM860_000364</name>
</gene>
<proteinExistence type="inferred from homology"/>
<feature type="compositionally biased region" description="Polar residues" evidence="2">
    <location>
        <begin position="298"/>
        <end position="311"/>
    </location>
</feature>
<organism evidence="4 5">
    <name type="scientific">Cuscuta australis</name>
    <dbReference type="NCBI Taxonomy" id="267555"/>
    <lineage>
        <taxon>Eukaryota</taxon>
        <taxon>Viridiplantae</taxon>
        <taxon>Streptophyta</taxon>
        <taxon>Embryophyta</taxon>
        <taxon>Tracheophyta</taxon>
        <taxon>Spermatophyta</taxon>
        <taxon>Magnoliopsida</taxon>
        <taxon>eudicotyledons</taxon>
        <taxon>Gunneridae</taxon>
        <taxon>Pentapetalae</taxon>
        <taxon>asterids</taxon>
        <taxon>lamiids</taxon>
        <taxon>Solanales</taxon>
        <taxon>Convolvulaceae</taxon>
        <taxon>Cuscuteae</taxon>
        <taxon>Cuscuta</taxon>
        <taxon>Cuscuta subgen. Grammica</taxon>
        <taxon>Cuscuta sect. Cleistogrammica</taxon>
    </lineage>
</organism>
<name>A0A328CYC4_9ASTE</name>
<evidence type="ECO:0000313" key="5">
    <source>
        <dbReference type="Proteomes" id="UP000249390"/>
    </source>
</evidence>
<dbReference type="GO" id="GO:0005634">
    <property type="term" value="C:nucleus"/>
    <property type="evidence" value="ECO:0007669"/>
    <property type="project" value="TreeGrafter"/>
</dbReference>
<dbReference type="InterPro" id="IPR007592">
    <property type="entry name" value="GEBP"/>
</dbReference>
<reference evidence="4 5" key="1">
    <citation type="submission" date="2018-06" db="EMBL/GenBank/DDBJ databases">
        <title>The Genome of Cuscuta australis (Dodder) Provides Insight into the Evolution of Plant Parasitism.</title>
        <authorList>
            <person name="Liu H."/>
        </authorList>
    </citation>
    <scope>NUCLEOTIDE SEQUENCE [LARGE SCALE GENOMIC DNA]</scope>
    <source>
        <strain evidence="5">cv. Yunnan</strain>
        <tissue evidence="4">Vines</tissue>
    </source>
</reference>
<evidence type="ECO:0000313" key="4">
    <source>
        <dbReference type="EMBL" id="RAL37670.1"/>
    </source>
</evidence>
<evidence type="ECO:0000259" key="3">
    <source>
        <dbReference type="Pfam" id="PF04504"/>
    </source>
</evidence>
<feature type="region of interest" description="Disordered" evidence="2">
    <location>
        <begin position="60"/>
        <end position="115"/>
    </location>
</feature>
<keyword evidence="5" id="KW-1185">Reference proteome</keyword>
<feature type="compositionally biased region" description="Acidic residues" evidence="2">
    <location>
        <begin position="74"/>
        <end position="84"/>
    </location>
</feature>
<sequence>MTNDSPFMISDLHFLVTHNFHPSITSSSNNTHDPLLPPPAMAFAGDFVVYNEEEDLDDENDYDETLDAPPNVIDDGDDDVDDDGSASSSNLAADPLPQSSVHPPTPSSSSKPSPGVVTIAVAGVSNGPFRPDLKRQRIEDGVRVATSEEKKPFAGWDESRKLFQRLWTDEDEIELLQGFLQYTTQRGATNSSHHHHDTAVFYDQIKSKLQLDFNKSQLVEKLRRLKKKYRTVASKMVDGKEYVFKSTHDQATFEISRKIWSNTDSAVRGTPTAAVDDGAYDDLDATNPSHTPNFLEQIANYTPNGTDSKTPSKSRKRSAGAPITPKLEEKQTLLPPQLCHPPNPTPAATATAAPPSPKANASSTPPFKAVTLTPAATPQITGPSIPGLIEETMKSCLSPILKELMTNHSGSRGFGFGLGLPAFSPMLLGFGINSTMSPDKLMADKWRRQEMLELEVYSRRLELVQDQIKEQLEQLRSMGG</sequence>
<feature type="compositionally biased region" description="Low complexity" evidence="2">
    <location>
        <begin position="97"/>
        <end position="114"/>
    </location>
</feature>
<dbReference type="PANTHER" id="PTHR31662">
    <property type="entry name" value="BNAANNG10740D PROTEIN-RELATED"/>
    <property type="match status" value="1"/>
</dbReference>
<feature type="region of interest" description="Disordered" evidence="2">
    <location>
        <begin position="298"/>
        <end position="385"/>
    </location>
</feature>
<dbReference type="InterPro" id="IPR053932">
    <property type="entry name" value="GeBP-like_DBD"/>
</dbReference>
<dbReference type="Pfam" id="PF04504">
    <property type="entry name" value="GeBP-like_DBD"/>
    <property type="match status" value="1"/>
</dbReference>
<protein>
    <recommendedName>
        <fullName evidence="3">Glabrous enhancer-binding protein-like DBD domain-containing protein</fullName>
    </recommendedName>
</protein>
<comment type="caution">
    <text evidence="4">The sequence shown here is derived from an EMBL/GenBank/DDBJ whole genome shotgun (WGS) entry which is preliminary data.</text>
</comment>
<dbReference type="EMBL" id="NQVE01000215">
    <property type="protein sequence ID" value="RAL37670.1"/>
    <property type="molecule type" value="Genomic_DNA"/>
</dbReference>
<dbReference type="AlphaFoldDB" id="A0A328CYC4"/>
<evidence type="ECO:0000256" key="2">
    <source>
        <dbReference type="SAM" id="MobiDB-lite"/>
    </source>
</evidence>
<comment type="similarity">
    <text evidence="1">Belongs to the GeBP family.</text>
</comment>